<organism evidence="1">
    <name type="scientific">Rhizophora mucronata</name>
    <name type="common">Asiatic mangrove</name>
    <dbReference type="NCBI Taxonomy" id="61149"/>
    <lineage>
        <taxon>Eukaryota</taxon>
        <taxon>Viridiplantae</taxon>
        <taxon>Streptophyta</taxon>
        <taxon>Embryophyta</taxon>
        <taxon>Tracheophyta</taxon>
        <taxon>Spermatophyta</taxon>
        <taxon>Magnoliopsida</taxon>
        <taxon>eudicotyledons</taxon>
        <taxon>Gunneridae</taxon>
        <taxon>Pentapetalae</taxon>
        <taxon>rosids</taxon>
        <taxon>fabids</taxon>
        <taxon>Malpighiales</taxon>
        <taxon>Rhizophoraceae</taxon>
        <taxon>Rhizophora</taxon>
    </lineage>
</organism>
<protein>
    <submittedName>
        <fullName evidence="1">Uncharacterized protein</fullName>
    </submittedName>
</protein>
<reference evidence="1" key="1">
    <citation type="submission" date="2018-02" db="EMBL/GenBank/DDBJ databases">
        <title>Rhizophora mucronata_Transcriptome.</title>
        <authorList>
            <person name="Meera S.P."/>
            <person name="Sreeshan A."/>
            <person name="Augustine A."/>
        </authorList>
    </citation>
    <scope>NUCLEOTIDE SEQUENCE</scope>
    <source>
        <tissue evidence="1">Leaf</tissue>
    </source>
</reference>
<proteinExistence type="predicted"/>
<accession>A0A2P2QMT1</accession>
<evidence type="ECO:0000313" key="1">
    <source>
        <dbReference type="EMBL" id="MBX68306.1"/>
    </source>
</evidence>
<dbReference type="EMBL" id="GGEC01087822">
    <property type="protein sequence ID" value="MBX68306.1"/>
    <property type="molecule type" value="Transcribed_RNA"/>
</dbReference>
<name>A0A2P2QMT1_RHIMU</name>
<dbReference type="AlphaFoldDB" id="A0A2P2QMT1"/>
<sequence>MVLLFLLVSSVHELYNLNSTQYYDNYQQQPPNIQKGYNCLLR</sequence>